<keyword evidence="1" id="KW-0812">Transmembrane</keyword>
<proteinExistence type="predicted"/>
<keyword evidence="1" id="KW-1133">Transmembrane helix</keyword>
<evidence type="ECO:0000313" key="2">
    <source>
        <dbReference type="EMBL" id="QHT14797.1"/>
    </source>
</evidence>
<feature type="transmembrane region" description="Helical" evidence="1">
    <location>
        <begin position="39"/>
        <end position="64"/>
    </location>
</feature>
<dbReference type="EMBL" id="MN739590">
    <property type="protein sequence ID" value="QHT14797.1"/>
    <property type="molecule type" value="Genomic_DNA"/>
</dbReference>
<name>A0A6C0DE52_9ZZZZ</name>
<evidence type="ECO:0000256" key="1">
    <source>
        <dbReference type="SAM" id="Phobius"/>
    </source>
</evidence>
<accession>A0A6C0DE52</accession>
<reference evidence="2" key="1">
    <citation type="journal article" date="2020" name="Nature">
        <title>Giant virus diversity and host interactions through global metagenomics.</title>
        <authorList>
            <person name="Schulz F."/>
            <person name="Roux S."/>
            <person name="Paez-Espino D."/>
            <person name="Jungbluth S."/>
            <person name="Walsh D.A."/>
            <person name="Denef V.J."/>
            <person name="McMahon K.D."/>
            <person name="Konstantinidis K.T."/>
            <person name="Eloe-Fadrosh E.A."/>
            <person name="Kyrpides N.C."/>
            <person name="Woyke T."/>
        </authorList>
    </citation>
    <scope>NUCLEOTIDE SEQUENCE</scope>
    <source>
        <strain evidence="2">GVMAG-M-3300023174-141</strain>
    </source>
</reference>
<dbReference type="AlphaFoldDB" id="A0A6C0DE52"/>
<feature type="transmembrane region" description="Helical" evidence="1">
    <location>
        <begin position="110"/>
        <end position="134"/>
    </location>
</feature>
<organism evidence="2">
    <name type="scientific">viral metagenome</name>
    <dbReference type="NCBI Taxonomy" id="1070528"/>
    <lineage>
        <taxon>unclassified sequences</taxon>
        <taxon>metagenomes</taxon>
        <taxon>organismal metagenomes</taxon>
    </lineage>
</organism>
<keyword evidence="1" id="KW-0472">Membrane</keyword>
<sequence length="136" mass="13834">MSAPASGNSAVASAAAGVKNAASNAVEAITDPSSWTGSAIASTTGMIVCGILAVGLYIGSFVVISQFVGTKDSQNQIKPEINKILGLTIGGSFALFLALLLYFIKDPSNIIYIVLIMSCITLALSYSALAISAISK</sequence>
<feature type="transmembrane region" description="Helical" evidence="1">
    <location>
        <begin position="84"/>
        <end position="104"/>
    </location>
</feature>
<protein>
    <submittedName>
        <fullName evidence="2">Uncharacterized protein</fullName>
    </submittedName>
</protein>